<accession>A0A0D0CQX8</accession>
<evidence type="ECO:0000313" key="2">
    <source>
        <dbReference type="Proteomes" id="UP000054538"/>
    </source>
</evidence>
<proteinExistence type="predicted"/>
<name>A0A0D0CQX8_9AGAM</name>
<keyword evidence="2" id="KW-1185">Reference proteome</keyword>
<dbReference type="EMBL" id="KN829979">
    <property type="protein sequence ID" value="KIK73226.1"/>
    <property type="molecule type" value="Genomic_DNA"/>
</dbReference>
<gene>
    <name evidence="1" type="ORF">PAXRUDRAFT_21095</name>
</gene>
<evidence type="ECO:0000313" key="1">
    <source>
        <dbReference type="EMBL" id="KIK73226.1"/>
    </source>
</evidence>
<dbReference type="AlphaFoldDB" id="A0A0D0CQX8"/>
<dbReference type="InParanoid" id="A0A0D0CQX8"/>
<organism evidence="1 2">
    <name type="scientific">Paxillus rubicundulus Ve08.2h10</name>
    <dbReference type="NCBI Taxonomy" id="930991"/>
    <lineage>
        <taxon>Eukaryota</taxon>
        <taxon>Fungi</taxon>
        <taxon>Dikarya</taxon>
        <taxon>Basidiomycota</taxon>
        <taxon>Agaricomycotina</taxon>
        <taxon>Agaricomycetes</taxon>
        <taxon>Agaricomycetidae</taxon>
        <taxon>Boletales</taxon>
        <taxon>Paxilineae</taxon>
        <taxon>Paxillaceae</taxon>
        <taxon>Paxillus</taxon>
    </lineage>
</organism>
<dbReference type="Proteomes" id="UP000054538">
    <property type="component" value="Unassembled WGS sequence"/>
</dbReference>
<dbReference type="HOGENOM" id="CLU_3087914_0_0_1"/>
<reference evidence="2" key="2">
    <citation type="submission" date="2015-01" db="EMBL/GenBank/DDBJ databases">
        <title>Evolutionary Origins and Diversification of the Mycorrhizal Mutualists.</title>
        <authorList>
            <consortium name="DOE Joint Genome Institute"/>
            <consortium name="Mycorrhizal Genomics Consortium"/>
            <person name="Kohler A."/>
            <person name="Kuo A."/>
            <person name="Nagy L.G."/>
            <person name="Floudas D."/>
            <person name="Copeland A."/>
            <person name="Barry K.W."/>
            <person name="Cichocki N."/>
            <person name="Veneault-Fourrey C."/>
            <person name="LaButti K."/>
            <person name="Lindquist E.A."/>
            <person name="Lipzen A."/>
            <person name="Lundell T."/>
            <person name="Morin E."/>
            <person name="Murat C."/>
            <person name="Riley R."/>
            <person name="Ohm R."/>
            <person name="Sun H."/>
            <person name="Tunlid A."/>
            <person name="Henrissat B."/>
            <person name="Grigoriev I.V."/>
            <person name="Hibbett D.S."/>
            <person name="Martin F."/>
        </authorList>
    </citation>
    <scope>NUCLEOTIDE SEQUENCE [LARGE SCALE GENOMIC DNA]</scope>
    <source>
        <strain evidence="2">Ve08.2h10</strain>
    </source>
</reference>
<protein>
    <submittedName>
        <fullName evidence="1">Uncharacterized protein</fullName>
    </submittedName>
</protein>
<reference evidence="1 2" key="1">
    <citation type="submission" date="2014-04" db="EMBL/GenBank/DDBJ databases">
        <authorList>
            <consortium name="DOE Joint Genome Institute"/>
            <person name="Kuo A."/>
            <person name="Kohler A."/>
            <person name="Jargeat P."/>
            <person name="Nagy L.G."/>
            <person name="Floudas D."/>
            <person name="Copeland A."/>
            <person name="Barry K.W."/>
            <person name="Cichocki N."/>
            <person name="Veneault-Fourrey C."/>
            <person name="LaButti K."/>
            <person name="Lindquist E.A."/>
            <person name="Lipzen A."/>
            <person name="Lundell T."/>
            <person name="Morin E."/>
            <person name="Murat C."/>
            <person name="Sun H."/>
            <person name="Tunlid A."/>
            <person name="Henrissat B."/>
            <person name="Grigoriev I.V."/>
            <person name="Hibbett D.S."/>
            <person name="Martin F."/>
            <person name="Nordberg H.P."/>
            <person name="Cantor M.N."/>
            <person name="Hua S.X."/>
        </authorList>
    </citation>
    <scope>NUCLEOTIDE SEQUENCE [LARGE SCALE GENOMIC DNA]</scope>
    <source>
        <strain evidence="1 2">Ve08.2h10</strain>
    </source>
</reference>
<sequence length="52" mass="5851">MARRKRAHTIWAANINSKRAKATDGDKESPDMLLPLGSLPADEWVPSAHYLY</sequence>